<evidence type="ECO:0000259" key="3">
    <source>
        <dbReference type="PROSITE" id="PS51371"/>
    </source>
</evidence>
<dbReference type="Gene3D" id="3.10.580.10">
    <property type="entry name" value="CBS-domain"/>
    <property type="match status" value="1"/>
</dbReference>
<keyword evidence="2" id="KW-0129">CBS domain</keyword>
<dbReference type="RefSeq" id="WP_258782762.1">
    <property type="nucleotide sequence ID" value="NZ_JANUGP010000033.1"/>
</dbReference>
<name>A0ABT2BAL7_9ACTN</name>
<dbReference type="EMBL" id="JANUGP010000033">
    <property type="protein sequence ID" value="MCS0605549.1"/>
    <property type="molecule type" value="Genomic_DNA"/>
</dbReference>
<sequence length="139" mass="14792">MTQHVRDVMTSDLVTVEPQASAAAAARLMRDEDVGAVLVTDHGHLRCLVSDRDLVVRVFAEGGDPEQTTVAQAGSEELITVGPDDDLDRALGLMREHAVRRLPVVEGDRPVGILSLGDMAIERGEGTALGDISVARPNT</sequence>
<organism evidence="4 5">
    <name type="scientific">Streptomyces pyxinicus</name>
    <dbReference type="NCBI Taxonomy" id="2970331"/>
    <lineage>
        <taxon>Bacteria</taxon>
        <taxon>Bacillati</taxon>
        <taxon>Actinomycetota</taxon>
        <taxon>Actinomycetes</taxon>
        <taxon>Kitasatosporales</taxon>
        <taxon>Streptomycetaceae</taxon>
        <taxon>Streptomyces</taxon>
    </lineage>
</organism>
<feature type="domain" description="CBS" evidence="3">
    <location>
        <begin position="9"/>
        <end position="66"/>
    </location>
</feature>
<gene>
    <name evidence="4" type="ORF">NX794_30740</name>
</gene>
<dbReference type="CDD" id="cd04622">
    <property type="entry name" value="CBS_pair_HRP1_like"/>
    <property type="match status" value="1"/>
</dbReference>
<comment type="caution">
    <text evidence="4">The sequence shown here is derived from an EMBL/GenBank/DDBJ whole genome shotgun (WGS) entry which is preliminary data.</text>
</comment>
<protein>
    <submittedName>
        <fullName evidence="4">CBS domain-containing protein</fullName>
    </submittedName>
</protein>
<proteinExistence type="predicted"/>
<dbReference type="InterPro" id="IPR046342">
    <property type="entry name" value="CBS_dom_sf"/>
</dbReference>
<evidence type="ECO:0000313" key="5">
    <source>
        <dbReference type="Proteomes" id="UP001205612"/>
    </source>
</evidence>
<evidence type="ECO:0000256" key="1">
    <source>
        <dbReference type="ARBA" id="ARBA00022737"/>
    </source>
</evidence>
<dbReference type="SUPFAM" id="SSF54631">
    <property type="entry name" value="CBS-domain pair"/>
    <property type="match status" value="1"/>
</dbReference>
<reference evidence="4 5" key="1">
    <citation type="submission" date="2022-08" db="EMBL/GenBank/DDBJ databases">
        <authorList>
            <person name="Somphong A."/>
            <person name="Phongsopitanun W."/>
        </authorList>
    </citation>
    <scope>NUCLEOTIDE SEQUENCE [LARGE SCALE GENOMIC DNA]</scope>
    <source>
        <strain evidence="4 5">LP11</strain>
    </source>
</reference>
<accession>A0ABT2BAL7</accession>
<dbReference type="InterPro" id="IPR000644">
    <property type="entry name" value="CBS_dom"/>
</dbReference>
<evidence type="ECO:0000313" key="4">
    <source>
        <dbReference type="EMBL" id="MCS0605549.1"/>
    </source>
</evidence>
<dbReference type="Proteomes" id="UP001205612">
    <property type="component" value="Unassembled WGS sequence"/>
</dbReference>
<dbReference type="PANTHER" id="PTHR48108">
    <property type="entry name" value="CBS DOMAIN-CONTAINING PROTEIN CBSX2, CHLOROPLASTIC"/>
    <property type="match status" value="1"/>
</dbReference>
<keyword evidence="1" id="KW-0677">Repeat</keyword>
<keyword evidence="5" id="KW-1185">Reference proteome</keyword>
<dbReference type="SMART" id="SM00116">
    <property type="entry name" value="CBS"/>
    <property type="match status" value="2"/>
</dbReference>
<dbReference type="PANTHER" id="PTHR48108:SF34">
    <property type="entry name" value="CBS DOMAIN-CONTAINING PROTEIN YHCV"/>
    <property type="match status" value="1"/>
</dbReference>
<dbReference type="InterPro" id="IPR051462">
    <property type="entry name" value="CBS_domain-containing"/>
</dbReference>
<dbReference type="Pfam" id="PF00571">
    <property type="entry name" value="CBS"/>
    <property type="match status" value="2"/>
</dbReference>
<evidence type="ECO:0000256" key="2">
    <source>
        <dbReference type="PROSITE-ProRule" id="PRU00703"/>
    </source>
</evidence>
<feature type="domain" description="CBS" evidence="3">
    <location>
        <begin position="74"/>
        <end position="129"/>
    </location>
</feature>
<dbReference type="PROSITE" id="PS51371">
    <property type="entry name" value="CBS"/>
    <property type="match status" value="2"/>
</dbReference>